<dbReference type="AlphaFoldDB" id="A0A369B5Y3"/>
<dbReference type="SUPFAM" id="SSF51905">
    <property type="entry name" value="FAD/NAD(P)-binding domain"/>
    <property type="match status" value="1"/>
</dbReference>
<dbReference type="OrthoDB" id="3169476at2"/>
<dbReference type="GO" id="GO:0008202">
    <property type="term" value="P:steroid metabolic process"/>
    <property type="evidence" value="ECO:0007669"/>
    <property type="project" value="UniProtKB-ARBA"/>
</dbReference>
<name>A0A369B5Y3_9FIRM</name>
<dbReference type="InterPro" id="IPR027477">
    <property type="entry name" value="Succ_DH/fumarate_Rdtase_cat_sf"/>
</dbReference>
<dbReference type="SUPFAM" id="SSF56425">
    <property type="entry name" value="Succinate dehydrogenase/fumarate reductase flavoprotein, catalytic domain"/>
    <property type="match status" value="1"/>
</dbReference>
<accession>A0A369B5Y3</accession>
<dbReference type="InterPro" id="IPR003953">
    <property type="entry name" value="FAD-dep_OxRdtase_2_FAD-bd"/>
</dbReference>
<evidence type="ECO:0000256" key="2">
    <source>
        <dbReference type="ARBA" id="ARBA00022630"/>
    </source>
</evidence>
<dbReference type="Gene3D" id="3.50.50.60">
    <property type="entry name" value="FAD/NAD(P)-binding domain"/>
    <property type="match status" value="1"/>
</dbReference>
<gene>
    <name evidence="6" type="ORF">DFR58_1129</name>
</gene>
<dbReference type="PANTHER" id="PTHR43400:SF10">
    <property type="entry name" value="3-OXOSTEROID 1-DEHYDROGENASE"/>
    <property type="match status" value="1"/>
</dbReference>
<dbReference type="Gene3D" id="3.90.700.10">
    <property type="entry name" value="Succinate dehydrogenase/fumarate reductase flavoprotein, catalytic domain"/>
    <property type="match status" value="1"/>
</dbReference>
<reference evidence="6 7" key="1">
    <citation type="submission" date="2018-07" db="EMBL/GenBank/DDBJ databases">
        <title>Genomic Encyclopedia of Type Strains, Phase IV (KMG-IV): sequencing the most valuable type-strain genomes for metagenomic binning, comparative biology and taxonomic classification.</title>
        <authorList>
            <person name="Goeker M."/>
        </authorList>
    </citation>
    <scope>NUCLEOTIDE SEQUENCE [LARGE SCALE GENOMIC DNA]</scope>
    <source>
        <strain evidence="6 7">DSM 27016</strain>
    </source>
</reference>
<dbReference type="InterPro" id="IPR050315">
    <property type="entry name" value="FAD-oxidoreductase_2"/>
</dbReference>
<comment type="caution">
    <text evidence="6">The sequence shown here is derived from an EMBL/GenBank/DDBJ whole genome shotgun (WGS) entry which is preliminary data.</text>
</comment>
<organism evidence="6 7">
    <name type="scientific">Anaerobacterium chartisolvens</name>
    <dbReference type="NCBI Taxonomy" id="1297424"/>
    <lineage>
        <taxon>Bacteria</taxon>
        <taxon>Bacillati</taxon>
        <taxon>Bacillota</taxon>
        <taxon>Clostridia</taxon>
        <taxon>Eubacteriales</taxon>
        <taxon>Oscillospiraceae</taxon>
        <taxon>Anaerobacterium</taxon>
    </lineage>
</organism>
<sequence>MRELECDIVVIAAGPAGLAAAISAAEREASVIVLEKSNATGGAGNMGMGPLGIETRYQKEQMIKLTKEEAFKKFMDYTHWRVDARLVREYLYKSGDTIQWLEDMGVEFTGASRYFADSEATWHIVKPESGRPGPRAASRMYKIMTQRAEELGVEILLETPAKKILKEDGRIAGVIAIDKNGEEVKIQCGAVVVATGGFGDNPEMIRQLTGYEWGKDMFSFRIPGITGDGIRMAREVGAGETEYNIEMAYGCPSENGYTTVVGIHMQPNLMVNLLGERFMNEEVLANTTFTSNILAVQKERCGFSIIDDSIKKYYLKSGIDDMNLVNHVKSSENYDVEIKDAVEKGDPYIFAADSIEELAEKTGIDAEALKKTVEEYNSSCKERDFLFNKNYRYMRPLVGPKFYAVKFYPGGYGSLGGIKINYRTEAVTNDFQVIAGLYAAGTDACSIYGDSYVFVLPGNTMGFALNSGRMAGENAVEYLLKLYAED</sequence>
<keyword evidence="2" id="KW-0285">Flavoprotein</keyword>
<dbReference type="Pfam" id="PF00890">
    <property type="entry name" value="FAD_binding_2"/>
    <property type="match status" value="1"/>
</dbReference>
<evidence type="ECO:0000259" key="5">
    <source>
        <dbReference type="Pfam" id="PF00890"/>
    </source>
</evidence>
<feature type="domain" description="FAD-dependent oxidoreductase 2 FAD-binding" evidence="5">
    <location>
        <begin position="7"/>
        <end position="450"/>
    </location>
</feature>
<evidence type="ECO:0000256" key="3">
    <source>
        <dbReference type="ARBA" id="ARBA00022827"/>
    </source>
</evidence>
<keyword evidence="4" id="KW-0560">Oxidoreductase</keyword>
<proteinExistence type="predicted"/>
<evidence type="ECO:0000256" key="4">
    <source>
        <dbReference type="ARBA" id="ARBA00023002"/>
    </source>
</evidence>
<dbReference type="Proteomes" id="UP000253034">
    <property type="component" value="Unassembled WGS sequence"/>
</dbReference>
<dbReference type="GO" id="GO:0033765">
    <property type="term" value="F:steroid dehydrogenase activity, acting on the CH-CH group of donors"/>
    <property type="evidence" value="ECO:0007669"/>
    <property type="project" value="UniProtKB-ARBA"/>
</dbReference>
<dbReference type="EMBL" id="QPJT01000012">
    <property type="protein sequence ID" value="RCX16028.1"/>
    <property type="molecule type" value="Genomic_DNA"/>
</dbReference>
<comment type="cofactor">
    <cofactor evidence="1">
        <name>FAD</name>
        <dbReference type="ChEBI" id="CHEBI:57692"/>
    </cofactor>
</comment>
<evidence type="ECO:0000313" key="6">
    <source>
        <dbReference type="EMBL" id="RCX16028.1"/>
    </source>
</evidence>
<keyword evidence="3" id="KW-0274">FAD</keyword>
<keyword evidence="7" id="KW-1185">Reference proteome</keyword>
<evidence type="ECO:0000313" key="7">
    <source>
        <dbReference type="Proteomes" id="UP000253034"/>
    </source>
</evidence>
<protein>
    <submittedName>
        <fullName evidence="6">Fumarate reductase flavoprotein subunit</fullName>
    </submittedName>
</protein>
<evidence type="ECO:0000256" key="1">
    <source>
        <dbReference type="ARBA" id="ARBA00001974"/>
    </source>
</evidence>
<dbReference type="RefSeq" id="WP_114297959.1">
    <property type="nucleotide sequence ID" value="NZ_QPJT01000012.1"/>
</dbReference>
<dbReference type="InterPro" id="IPR036188">
    <property type="entry name" value="FAD/NAD-bd_sf"/>
</dbReference>
<dbReference type="PANTHER" id="PTHR43400">
    <property type="entry name" value="FUMARATE REDUCTASE"/>
    <property type="match status" value="1"/>
</dbReference>
<dbReference type="PRINTS" id="PR00411">
    <property type="entry name" value="PNDRDTASEI"/>
</dbReference>